<dbReference type="PRINTS" id="PR00455">
    <property type="entry name" value="HTHTETR"/>
</dbReference>
<dbReference type="Gene3D" id="1.10.10.60">
    <property type="entry name" value="Homeodomain-like"/>
    <property type="match status" value="1"/>
</dbReference>
<dbReference type="STRING" id="1563681.BFP71_07725"/>
<dbReference type="PANTHER" id="PTHR43479">
    <property type="entry name" value="ACREF/ENVCD OPERON REPRESSOR-RELATED"/>
    <property type="match status" value="1"/>
</dbReference>
<gene>
    <name evidence="4" type="ORF">BFP71_07725</name>
</gene>
<dbReference type="AlphaFoldDB" id="A0A1E5SK16"/>
<name>A0A1E5SK16_9BACT</name>
<dbReference type="PROSITE" id="PS50977">
    <property type="entry name" value="HTH_TETR_2"/>
    <property type="match status" value="1"/>
</dbReference>
<dbReference type="InterPro" id="IPR050624">
    <property type="entry name" value="HTH-type_Tx_Regulator"/>
</dbReference>
<dbReference type="RefSeq" id="WP_069834928.1">
    <property type="nucleotide sequence ID" value="NZ_MDGQ01000005.1"/>
</dbReference>
<evidence type="ECO:0000259" key="3">
    <source>
        <dbReference type="PROSITE" id="PS50977"/>
    </source>
</evidence>
<accession>A0A1E5SK16</accession>
<dbReference type="GO" id="GO:0003677">
    <property type="term" value="F:DNA binding"/>
    <property type="evidence" value="ECO:0007669"/>
    <property type="project" value="UniProtKB-UniRule"/>
</dbReference>
<protein>
    <submittedName>
        <fullName evidence="4">TetR family transcriptional regulator</fullName>
    </submittedName>
</protein>
<feature type="domain" description="HTH tetR-type" evidence="3">
    <location>
        <begin position="7"/>
        <end position="67"/>
    </location>
</feature>
<evidence type="ECO:0000256" key="1">
    <source>
        <dbReference type="ARBA" id="ARBA00023125"/>
    </source>
</evidence>
<keyword evidence="5" id="KW-1185">Reference proteome</keyword>
<comment type="caution">
    <text evidence="4">The sequence shown here is derived from an EMBL/GenBank/DDBJ whole genome shotgun (WGS) entry which is preliminary data.</text>
</comment>
<dbReference type="Gene3D" id="1.10.357.10">
    <property type="entry name" value="Tetracycline Repressor, domain 2"/>
    <property type="match status" value="1"/>
</dbReference>
<evidence type="ECO:0000256" key="2">
    <source>
        <dbReference type="PROSITE-ProRule" id="PRU00335"/>
    </source>
</evidence>
<evidence type="ECO:0000313" key="5">
    <source>
        <dbReference type="Proteomes" id="UP000095552"/>
    </source>
</evidence>
<dbReference type="PANTHER" id="PTHR43479:SF11">
    <property type="entry name" value="ACREF_ENVCD OPERON REPRESSOR-RELATED"/>
    <property type="match status" value="1"/>
</dbReference>
<dbReference type="EMBL" id="MDGQ01000005">
    <property type="protein sequence ID" value="OEJ99467.1"/>
    <property type="molecule type" value="Genomic_DNA"/>
</dbReference>
<dbReference type="SUPFAM" id="SSF48498">
    <property type="entry name" value="Tetracyclin repressor-like, C-terminal domain"/>
    <property type="match status" value="1"/>
</dbReference>
<proteinExistence type="predicted"/>
<dbReference type="InterPro" id="IPR041490">
    <property type="entry name" value="KstR2_TetR_C"/>
</dbReference>
<feature type="DNA-binding region" description="H-T-H motif" evidence="2">
    <location>
        <begin position="30"/>
        <end position="49"/>
    </location>
</feature>
<dbReference type="SUPFAM" id="SSF46689">
    <property type="entry name" value="Homeodomain-like"/>
    <property type="match status" value="1"/>
</dbReference>
<evidence type="ECO:0000313" key="4">
    <source>
        <dbReference type="EMBL" id="OEJ99467.1"/>
    </source>
</evidence>
<keyword evidence="1 2" id="KW-0238">DNA-binding</keyword>
<dbReference type="InterPro" id="IPR036271">
    <property type="entry name" value="Tet_transcr_reg_TetR-rel_C_sf"/>
</dbReference>
<reference evidence="4 5" key="1">
    <citation type="submission" date="2016-08" db="EMBL/GenBank/DDBJ databases">
        <title>Draft genome of Fabibacter sp. strain SK-8.</title>
        <authorList>
            <person name="Wong S.-K."/>
            <person name="Hamasaki K."/>
            <person name="Yoshizawa S."/>
        </authorList>
    </citation>
    <scope>NUCLEOTIDE SEQUENCE [LARGE SCALE GENOMIC DNA]</scope>
    <source>
        <strain evidence="4 5">SK-8</strain>
    </source>
</reference>
<organism evidence="4 5">
    <name type="scientific">Roseivirga misakiensis</name>
    <dbReference type="NCBI Taxonomy" id="1563681"/>
    <lineage>
        <taxon>Bacteria</taxon>
        <taxon>Pseudomonadati</taxon>
        <taxon>Bacteroidota</taxon>
        <taxon>Cytophagia</taxon>
        <taxon>Cytophagales</taxon>
        <taxon>Roseivirgaceae</taxon>
        <taxon>Roseivirga</taxon>
    </lineage>
</organism>
<dbReference type="Pfam" id="PF00440">
    <property type="entry name" value="TetR_N"/>
    <property type="match status" value="1"/>
</dbReference>
<sequence>METLVKKNRKQQIEETATNLFRERGYAATSMRDLAQVLGIEAASLYSHIKSKEEILQKICFRMADEFFEAWKGVESENSSFAAKMKKAAIAHVTVITKDTAASAVFFNEWRHLSEPFLSEFLTMRNDYEGRFIQIIEEGINSGEFETVDTHFTMLTILSSLNWTHNWYKPQGSLTPDEVGTRLSELILNGLKK</sequence>
<dbReference type="InterPro" id="IPR001647">
    <property type="entry name" value="HTH_TetR"/>
</dbReference>
<dbReference type="InterPro" id="IPR009057">
    <property type="entry name" value="Homeodomain-like_sf"/>
</dbReference>
<dbReference type="Proteomes" id="UP000095552">
    <property type="component" value="Unassembled WGS sequence"/>
</dbReference>
<dbReference type="Pfam" id="PF17932">
    <property type="entry name" value="TetR_C_24"/>
    <property type="match status" value="1"/>
</dbReference>
<dbReference type="OrthoDB" id="9814200at2"/>